<dbReference type="PANTHER" id="PTHR32444:SF183">
    <property type="entry name" value="APPLE DOMAIN-CONTAINING PROTEIN"/>
    <property type="match status" value="1"/>
</dbReference>
<evidence type="ECO:0000256" key="3">
    <source>
        <dbReference type="ARBA" id="ARBA00023180"/>
    </source>
</evidence>
<evidence type="ECO:0000313" key="6">
    <source>
        <dbReference type="Proteomes" id="UP001632038"/>
    </source>
</evidence>
<keyword evidence="3" id="KW-0325">Glycoprotein</keyword>
<evidence type="ECO:0000256" key="1">
    <source>
        <dbReference type="ARBA" id="ARBA00022729"/>
    </source>
</evidence>
<dbReference type="AlphaFoldDB" id="A0ABD3CF78"/>
<proteinExistence type="predicted"/>
<dbReference type="InterPro" id="IPR036426">
    <property type="entry name" value="Bulb-type_lectin_dom_sf"/>
</dbReference>
<dbReference type="SMART" id="SM00108">
    <property type="entry name" value="B_lectin"/>
    <property type="match status" value="1"/>
</dbReference>
<keyword evidence="2" id="KW-1015">Disulfide bond</keyword>
<accession>A0ABD3CF78</accession>
<gene>
    <name evidence="5" type="ORF">CASFOL_028093</name>
</gene>
<dbReference type="Gene3D" id="2.90.10.10">
    <property type="entry name" value="Bulb-type lectin domain"/>
    <property type="match status" value="1"/>
</dbReference>
<evidence type="ECO:0000256" key="2">
    <source>
        <dbReference type="ARBA" id="ARBA00023157"/>
    </source>
</evidence>
<dbReference type="PROSITE" id="PS50927">
    <property type="entry name" value="BULB_LECTIN"/>
    <property type="match status" value="1"/>
</dbReference>
<dbReference type="FunFam" id="2.90.10.10:FF:000005">
    <property type="entry name" value="G-type lectin S-receptor-like serine/threonine-protein kinase"/>
    <property type="match status" value="1"/>
</dbReference>
<dbReference type="Proteomes" id="UP001632038">
    <property type="component" value="Unassembled WGS sequence"/>
</dbReference>
<dbReference type="CDD" id="cd00028">
    <property type="entry name" value="B_lectin"/>
    <property type="match status" value="1"/>
</dbReference>
<dbReference type="SUPFAM" id="SSF51110">
    <property type="entry name" value="alpha-D-mannose-specific plant lectins"/>
    <property type="match status" value="1"/>
</dbReference>
<keyword evidence="1" id="KW-0732">Signal</keyword>
<protein>
    <recommendedName>
        <fullName evidence="4">Bulb-type lectin domain-containing protein</fullName>
    </recommendedName>
</protein>
<evidence type="ECO:0000259" key="4">
    <source>
        <dbReference type="PROSITE" id="PS50927"/>
    </source>
</evidence>
<sequence length="386" mass="43219">MVHVVSAANHTLNSSHTIRDGETIVSPGGMFQLGFFGLGNPTNRYLGMWFKNITVRTYIWVANRHAPLTTKSGVLRFTEPVGNLALFNHTNGIVVWSTNSSRPVRNPYTQLLNTGNLVVKDAACDYRSDIFLWQSFDYLTDSFLPGMSLGWDYARRVETYLSSWTSLDDPAPGEYSSHLDPTGYPQVLNMRGEVIVKRVGPWNGARFSGSKGTRNGPTLRMNKNEVKYMEENEDPSVATLIKLLPDGVGQRWVWDYRAGSWAIFNLTNEVCDGYNMCGAHASCDNMNSPASYCGCLDKFEPRDPESWERMDWSNGCVRSASLNCEGVTLLEELFVHNLHGVGYTRIGERVFILPWDLVDIRAMAQGGQDLYIRLASTALNSKGIKN</sequence>
<reference evidence="6" key="1">
    <citation type="journal article" date="2024" name="IScience">
        <title>Strigolactones Initiate the Formation of Haustorium-like Structures in Castilleja.</title>
        <authorList>
            <person name="Buerger M."/>
            <person name="Peterson D."/>
            <person name="Chory J."/>
        </authorList>
    </citation>
    <scope>NUCLEOTIDE SEQUENCE [LARGE SCALE GENOMIC DNA]</scope>
</reference>
<keyword evidence="6" id="KW-1185">Reference proteome</keyword>
<dbReference type="Pfam" id="PF01453">
    <property type="entry name" value="B_lectin"/>
    <property type="match status" value="1"/>
</dbReference>
<name>A0ABD3CF78_9LAMI</name>
<evidence type="ECO:0000313" key="5">
    <source>
        <dbReference type="EMBL" id="KAL3627991.1"/>
    </source>
</evidence>
<dbReference type="PANTHER" id="PTHR32444">
    <property type="entry name" value="BULB-TYPE LECTIN DOMAIN-CONTAINING PROTEIN"/>
    <property type="match status" value="1"/>
</dbReference>
<dbReference type="EMBL" id="JAVIJP010000037">
    <property type="protein sequence ID" value="KAL3627991.1"/>
    <property type="molecule type" value="Genomic_DNA"/>
</dbReference>
<dbReference type="Pfam" id="PF00954">
    <property type="entry name" value="S_locus_glycop"/>
    <property type="match status" value="1"/>
</dbReference>
<feature type="domain" description="Bulb-type lectin" evidence="4">
    <location>
        <begin position="9"/>
        <end position="132"/>
    </location>
</feature>
<dbReference type="InterPro" id="IPR001480">
    <property type="entry name" value="Bulb-type_lectin_dom"/>
</dbReference>
<dbReference type="InterPro" id="IPR000858">
    <property type="entry name" value="S_locus_glycoprot_dom"/>
</dbReference>
<organism evidence="5 6">
    <name type="scientific">Castilleja foliolosa</name>
    <dbReference type="NCBI Taxonomy" id="1961234"/>
    <lineage>
        <taxon>Eukaryota</taxon>
        <taxon>Viridiplantae</taxon>
        <taxon>Streptophyta</taxon>
        <taxon>Embryophyta</taxon>
        <taxon>Tracheophyta</taxon>
        <taxon>Spermatophyta</taxon>
        <taxon>Magnoliopsida</taxon>
        <taxon>eudicotyledons</taxon>
        <taxon>Gunneridae</taxon>
        <taxon>Pentapetalae</taxon>
        <taxon>asterids</taxon>
        <taxon>lamiids</taxon>
        <taxon>Lamiales</taxon>
        <taxon>Orobanchaceae</taxon>
        <taxon>Pedicularideae</taxon>
        <taxon>Castillejinae</taxon>
        <taxon>Castilleja</taxon>
    </lineage>
</organism>
<comment type="caution">
    <text evidence="5">The sequence shown here is derived from an EMBL/GenBank/DDBJ whole genome shotgun (WGS) entry which is preliminary data.</text>
</comment>